<feature type="region of interest" description="Disordered" evidence="9">
    <location>
        <begin position="144"/>
        <end position="196"/>
    </location>
</feature>
<dbReference type="GO" id="GO:0000151">
    <property type="term" value="C:ubiquitin ligase complex"/>
    <property type="evidence" value="ECO:0007669"/>
    <property type="project" value="InterPro"/>
</dbReference>
<evidence type="ECO:0000256" key="9">
    <source>
        <dbReference type="SAM" id="MobiDB-lite"/>
    </source>
</evidence>
<dbReference type="Pfam" id="PF13923">
    <property type="entry name" value="zf-C3HC4_2"/>
    <property type="match status" value="1"/>
</dbReference>
<dbReference type="Gene3D" id="3.30.40.10">
    <property type="entry name" value="Zinc/RING finger domain, C3HC4 (zinc finger)"/>
    <property type="match status" value="1"/>
</dbReference>
<feature type="region of interest" description="Disordered" evidence="9">
    <location>
        <begin position="235"/>
        <end position="321"/>
    </location>
</feature>
<keyword evidence="5" id="KW-0479">Metal-binding</keyword>
<evidence type="ECO:0000256" key="4">
    <source>
        <dbReference type="ARBA" id="ARBA00022679"/>
    </source>
</evidence>
<comment type="catalytic activity">
    <reaction evidence="1">
        <text>S-ubiquitinyl-[E2 ubiquitin-conjugating enzyme]-L-cysteine + [acceptor protein]-L-lysine = [E2 ubiquitin-conjugating enzyme]-L-cysteine + N(6)-ubiquitinyl-[acceptor protein]-L-lysine.</text>
        <dbReference type="EC" id="2.3.2.27"/>
    </reaction>
</comment>
<evidence type="ECO:0000256" key="6">
    <source>
        <dbReference type="ARBA" id="ARBA00022771"/>
    </source>
</evidence>
<dbReference type="InterPro" id="IPR013083">
    <property type="entry name" value="Znf_RING/FYVE/PHD"/>
</dbReference>
<feature type="compositionally biased region" description="Polar residues" evidence="9">
    <location>
        <begin position="302"/>
        <end position="311"/>
    </location>
</feature>
<dbReference type="PANTHER" id="PTHR46076:SF3">
    <property type="entry name" value="E3 UBIQUITIN-PROTEIN LIGASE RING1"/>
    <property type="match status" value="1"/>
</dbReference>
<dbReference type="GO" id="GO:0031519">
    <property type="term" value="C:PcG protein complex"/>
    <property type="evidence" value="ECO:0007669"/>
    <property type="project" value="TreeGrafter"/>
</dbReference>
<accession>A0A0M3I1A2</accession>
<evidence type="ECO:0000256" key="5">
    <source>
        <dbReference type="ARBA" id="ARBA00022723"/>
    </source>
</evidence>
<sequence>MSFLILDICTADIENPDEWEQRRPHKAITDSSEIRISTRLLSAELCCPICLDLLTTTMTTKECLHRFCSECITTALLRGNKECPTCRKKLVSKRSLRPDPNFDALINKIWPDRQIYEQMQQKAMDIFHQQSNVEALQKSIEAGMKAQAANRRQRVQGSYDYERRKRRPRAENQDRSNNNSPESNSPEGSGEGDMDVDQVNERSDEISVGILPGTSTGLESDNSFANTNGISHSAAISSTEVSDDSIDSSSDSSSTNSSDSTGSSSTTSTSSTSVPTRPNSVAANSMPNAASLSGTPNGGSSIGASGTTYSAPVTEDPRPIVPPLSACTLKDRMHKWLEENPSSPLTPDESMVEQLERRVDEDLDITERRADDEFIEIEAELLPAKSLFKRPGVAAALLNRRYVRTREDTTMDHLGEFIYQICCEEMQSLIHADDAENSEPFSMNSLERPTPIAVQRPEHFYVYSRFGGRSVNKIFGNESVLSALHTQRRGDHLMIFFDIAPLDMHSKSVLEEIVYDDYLNGMEGVALLRCAGPSWGDSKMI</sequence>
<organism evidence="11 12">
    <name type="scientific">Ascaris lumbricoides</name>
    <name type="common">Giant roundworm</name>
    <dbReference type="NCBI Taxonomy" id="6252"/>
    <lineage>
        <taxon>Eukaryota</taxon>
        <taxon>Metazoa</taxon>
        <taxon>Ecdysozoa</taxon>
        <taxon>Nematoda</taxon>
        <taxon>Chromadorea</taxon>
        <taxon>Rhabditida</taxon>
        <taxon>Spirurina</taxon>
        <taxon>Ascaridomorpha</taxon>
        <taxon>Ascaridoidea</taxon>
        <taxon>Ascarididae</taxon>
        <taxon>Ascaris</taxon>
    </lineage>
</organism>
<dbReference type="InterPro" id="IPR017907">
    <property type="entry name" value="Znf_RING_CS"/>
</dbReference>
<evidence type="ECO:0000313" key="11">
    <source>
        <dbReference type="Proteomes" id="UP000036681"/>
    </source>
</evidence>
<dbReference type="InterPro" id="IPR001841">
    <property type="entry name" value="Znf_RING"/>
</dbReference>
<evidence type="ECO:0000256" key="8">
    <source>
        <dbReference type="PROSITE-ProRule" id="PRU00175"/>
    </source>
</evidence>
<dbReference type="GO" id="GO:0008270">
    <property type="term" value="F:zinc ion binding"/>
    <property type="evidence" value="ECO:0007669"/>
    <property type="project" value="UniProtKB-KW"/>
</dbReference>
<evidence type="ECO:0000256" key="2">
    <source>
        <dbReference type="ARBA" id="ARBA00004906"/>
    </source>
</evidence>
<dbReference type="InterPro" id="IPR043540">
    <property type="entry name" value="RING1/RING2"/>
</dbReference>
<comment type="pathway">
    <text evidence="2">Protein modification; protein ubiquitination.</text>
</comment>
<dbReference type="WBParaSite" id="ALUE_0001002901-mRNA-1">
    <property type="protein sequence ID" value="ALUE_0001002901-mRNA-1"/>
    <property type="gene ID" value="ALUE_0001002901"/>
</dbReference>
<feature type="compositionally biased region" description="Low complexity" evidence="9">
    <location>
        <begin position="176"/>
        <end position="188"/>
    </location>
</feature>
<protein>
    <recommendedName>
        <fullName evidence="3">RING-type E3 ubiquitin transferase</fullName>
        <ecNumber evidence="3">2.3.2.27</ecNumber>
    </recommendedName>
</protein>
<keyword evidence="7" id="KW-0862">Zinc</keyword>
<keyword evidence="11" id="KW-1185">Reference proteome</keyword>
<dbReference type="AlphaFoldDB" id="A0A0M3I1A2"/>
<evidence type="ECO:0000259" key="10">
    <source>
        <dbReference type="PROSITE" id="PS50089"/>
    </source>
</evidence>
<dbReference type="PROSITE" id="PS00518">
    <property type="entry name" value="ZF_RING_1"/>
    <property type="match status" value="1"/>
</dbReference>
<proteinExistence type="predicted"/>
<reference evidence="12" key="1">
    <citation type="submission" date="2017-02" db="UniProtKB">
        <authorList>
            <consortium name="WormBaseParasite"/>
        </authorList>
    </citation>
    <scope>IDENTIFICATION</scope>
</reference>
<dbReference type="GO" id="GO:0016567">
    <property type="term" value="P:protein ubiquitination"/>
    <property type="evidence" value="ECO:0007669"/>
    <property type="project" value="UniProtKB-UniPathway"/>
</dbReference>
<evidence type="ECO:0000256" key="3">
    <source>
        <dbReference type="ARBA" id="ARBA00012483"/>
    </source>
</evidence>
<dbReference type="PANTHER" id="PTHR46076">
    <property type="entry name" value="E3 UBIQUITIN-PROTEIN LIGASE RING1 / RING 2 FAMILY MEMBER"/>
    <property type="match status" value="1"/>
</dbReference>
<dbReference type="SUPFAM" id="SSF57850">
    <property type="entry name" value="RING/U-box"/>
    <property type="match status" value="1"/>
</dbReference>
<evidence type="ECO:0000256" key="1">
    <source>
        <dbReference type="ARBA" id="ARBA00000900"/>
    </source>
</evidence>
<dbReference type="UniPathway" id="UPA00143"/>
<dbReference type="EC" id="2.3.2.27" evidence="3"/>
<keyword evidence="4" id="KW-0808">Transferase</keyword>
<feature type="domain" description="RING-type" evidence="10">
    <location>
        <begin position="47"/>
        <end position="87"/>
    </location>
</feature>
<dbReference type="SMART" id="SM00184">
    <property type="entry name" value="RING"/>
    <property type="match status" value="1"/>
</dbReference>
<name>A0A0M3I1A2_ASCLU</name>
<feature type="compositionally biased region" description="Polar residues" evidence="9">
    <location>
        <begin position="274"/>
        <end position="295"/>
    </location>
</feature>
<feature type="compositionally biased region" description="Low complexity" evidence="9">
    <location>
        <begin position="247"/>
        <end position="273"/>
    </location>
</feature>
<dbReference type="GO" id="GO:0061630">
    <property type="term" value="F:ubiquitin protein ligase activity"/>
    <property type="evidence" value="ECO:0007669"/>
    <property type="project" value="UniProtKB-EC"/>
</dbReference>
<dbReference type="GO" id="GO:0003682">
    <property type="term" value="F:chromatin binding"/>
    <property type="evidence" value="ECO:0007669"/>
    <property type="project" value="TreeGrafter"/>
</dbReference>
<keyword evidence="6 8" id="KW-0863">Zinc-finger</keyword>
<dbReference type="PROSITE" id="PS50089">
    <property type="entry name" value="ZF_RING_2"/>
    <property type="match status" value="1"/>
</dbReference>
<evidence type="ECO:0000313" key="12">
    <source>
        <dbReference type="WBParaSite" id="ALUE_0001002901-mRNA-1"/>
    </source>
</evidence>
<evidence type="ECO:0000256" key="7">
    <source>
        <dbReference type="ARBA" id="ARBA00022833"/>
    </source>
</evidence>
<dbReference type="Proteomes" id="UP000036681">
    <property type="component" value="Unplaced"/>
</dbReference>